<dbReference type="Proteomes" id="UP000541154">
    <property type="component" value="Unassembled WGS sequence"/>
</dbReference>
<evidence type="ECO:0000313" key="2">
    <source>
        <dbReference type="Proteomes" id="UP000541154"/>
    </source>
</evidence>
<accession>A0A8H6AD44</accession>
<proteinExistence type="predicted"/>
<keyword evidence="2" id="KW-1185">Reference proteome</keyword>
<sequence length="189" mass="20253">MSLSFEVGVPQSWAWTLLAPYISSYPADQTRLVWQNSPALYTENQPNPTSLNGPSALNETLGSGMNTLNLRLRTITHGLFHGQGRGVCCIGMPQASQSDPKNSYITSTTAGNARYAAWITQLNVTYSSLSMTNDKRGTTIQPDVETYAGDPAINGTVSIAVTDSNPLTPFNLSMINPHVVAGPALYQSG</sequence>
<organism evidence="1 2">
    <name type="scientific">Petromyces alliaceus</name>
    <name type="common">Aspergillus alliaceus</name>
    <dbReference type="NCBI Taxonomy" id="209559"/>
    <lineage>
        <taxon>Eukaryota</taxon>
        <taxon>Fungi</taxon>
        <taxon>Dikarya</taxon>
        <taxon>Ascomycota</taxon>
        <taxon>Pezizomycotina</taxon>
        <taxon>Eurotiomycetes</taxon>
        <taxon>Eurotiomycetidae</taxon>
        <taxon>Eurotiales</taxon>
        <taxon>Aspergillaceae</taxon>
        <taxon>Aspergillus</taxon>
        <taxon>Aspergillus subgen. Circumdati</taxon>
    </lineage>
</organism>
<gene>
    <name evidence="1" type="ORF">ETB97_006343</name>
</gene>
<protein>
    <submittedName>
        <fullName evidence="1">Uncharacterized protein</fullName>
    </submittedName>
</protein>
<reference evidence="1 2" key="1">
    <citation type="submission" date="2019-04" db="EMBL/GenBank/DDBJ databases">
        <title>Aspergillus burnettii sp. nov., novel species from soil in southeast Queensland.</title>
        <authorList>
            <person name="Gilchrist C.L.M."/>
            <person name="Pitt J.I."/>
            <person name="Lange L."/>
            <person name="Lacey H.J."/>
            <person name="Vuong D."/>
            <person name="Midgley D.J."/>
            <person name="Greenfield P."/>
            <person name="Bradbury M."/>
            <person name="Lacey E."/>
            <person name="Busk P.K."/>
            <person name="Pilgaard B."/>
            <person name="Chooi Y.H."/>
            <person name="Piggott A.M."/>
        </authorList>
    </citation>
    <scope>NUCLEOTIDE SEQUENCE [LARGE SCALE GENOMIC DNA]</scope>
    <source>
        <strain evidence="1 2">FRR 5400</strain>
    </source>
</reference>
<dbReference type="AlphaFoldDB" id="A0A8H6AD44"/>
<comment type="caution">
    <text evidence="1">The sequence shown here is derived from an EMBL/GenBank/DDBJ whole genome shotgun (WGS) entry which is preliminary data.</text>
</comment>
<dbReference type="PANTHER" id="PTHR38705">
    <property type="entry name" value="PROTEIN RDS1"/>
    <property type="match status" value="1"/>
</dbReference>
<name>A0A8H6AD44_PETAA</name>
<dbReference type="EMBL" id="SPNV01000028">
    <property type="protein sequence ID" value="KAF5864805.1"/>
    <property type="molecule type" value="Genomic_DNA"/>
</dbReference>
<dbReference type="InterPro" id="IPR039254">
    <property type="entry name" value="Rds1"/>
</dbReference>
<dbReference type="PANTHER" id="PTHR38705:SF1">
    <property type="entry name" value="PROTEIN RDS1"/>
    <property type="match status" value="1"/>
</dbReference>
<evidence type="ECO:0000313" key="1">
    <source>
        <dbReference type="EMBL" id="KAF5864805.1"/>
    </source>
</evidence>